<sequence length="82" mass="8930">MSLLFLQRAINAGSVRTEDKVNLTPFTLILYQSLYPCDMNDRQLSEASERLKLSHKSISEVSSITSLGVSLRLSASALVGAS</sequence>
<organism evidence="1 2">
    <name type="scientific">Nesidiocoris tenuis</name>
    <dbReference type="NCBI Taxonomy" id="355587"/>
    <lineage>
        <taxon>Eukaryota</taxon>
        <taxon>Metazoa</taxon>
        <taxon>Ecdysozoa</taxon>
        <taxon>Arthropoda</taxon>
        <taxon>Hexapoda</taxon>
        <taxon>Insecta</taxon>
        <taxon>Pterygota</taxon>
        <taxon>Neoptera</taxon>
        <taxon>Paraneoptera</taxon>
        <taxon>Hemiptera</taxon>
        <taxon>Heteroptera</taxon>
        <taxon>Panheteroptera</taxon>
        <taxon>Cimicomorpha</taxon>
        <taxon>Miridae</taxon>
        <taxon>Dicyphina</taxon>
        <taxon>Nesidiocoris</taxon>
    </lineage>
</organism>
<evidence type="ECO:0000313" key="2">
    <source>
        <dbReference type="Proteomes" id="UP000479000"/>
    </source>
</evidence>
<accession>A0A6H5GWZ2</accession>
<feature type="non-terminal residue" evidence="1">
    <location>
        <position position="82"/>
    </location>
</feature>
<name>A0A6H5GWZ2_9HEMI</name>
<dbReference type="AlphaFoldDB" id="A0A6H5GWZ2"/>
<dbReference type="Proteomes" id="UP000479000">
    <property type="component" value="Unassembled WGS sequence"/>
</dbReference>
<evidence type="ECO:0000313" key="1">
    <source>
        <dbReference type="EMBL" id="CAB0008587.1"/>
    </source>
</evidence>
<gene>
    <name evidence="1" type="ORF">NTEN_LOCUS13833</name>
</gene>
<protein>
    <submittedName>
        <fullName evidence="1">Uncharacterized protein</fullName>
    </submittedName>
</protein>
<keyword evidence="2" id="KW-1185">Reference proteome</keyword>
<dbReference type="EMBL" id="CADCXU010020494">
    <property type="protein sequence ID" value="CAB0008587.1"/>
    <property type="molecule type" value="Genomic_DNA"/>
</dbReference>
<proteinExistence type="predicted"/>
<reference evidence="1 2" key="1">
    <citation type="submission" date="2020-02" db="EMBL/GenBank/DDBJ databases">
        <authorList>
            <person name="Ferguson B K."/>
        </authorList>
    </citation>
    <scope>NUCLEOTIDE SEQUENCE [LARGE SCALE GENOMIC DNA]</scope>
</reference>